<protein>
    <submittedName>
        <fullName evidence="1">Uncharacterized protein</fullName>
    </submittedName>
</protein>
<dbReference type="EMBL" id="FN653047">
    <property type="protein sequence ID" value="CBY09667.1"/>
    <property type="molecule type" value="Genomic_DNA"/>
</dbReference>
<dbReference type="GO" id="GO:0005813">
    <property type="term" value="C:centrosome"/>
    <property type="evidence" value="ECO:0007669"/>
    <property type="project" value="TreeGrafter"/>
</dbReference>
<dbReference type="GO" id="GO:0032266">
    <property type="term" value="F:phosphatidylinositol-3-phosphate binding"/>
    <property type="evidence" value="ECO:0007669"/>
    <property type="project" value="TreeGrafter"/>
</dbReference>
<name>E4XG69_OIKDI</name>
<dbReference type="InParanoid" id="E4XG69"/>
<dbReference type="PANTHER" id="PTHR46603:SF1">
    <property type="entry name" value="ABSCISSION_NOCUT CHECKPOINT REGULATOR"/>
    <property type="match status" value="1"/>
</dbReference>
<dbReference type="OrthoDB" id="5407799at2759"/>
<sequence>MDAESAVADIIQRTVDEIKVEESDTNNAFTAGLSEKDKQIEQRLAALKENAKTIPIDHKWSWQIKAEEEKMKEEEEMEKWCCICNDDGSLRCHGCEEDVFCQRCFKEQHKYYNITDHNYSRI</sequence>
<keyword evidence="2" id="KW-1185">Reference proteome</keyword>
<dbReference type="SUPFAM" id="SSF57845">
    <property type="entry name" value="B-box zinc-binding domain"/>
    <property type="match status" value="1"/>
</dbReference>
<proteinExistence type="predicted"/>
<dbReference type="GO" id="GO:0030496">
    <property type="term" value="C:midbody"/>
    <property type="evidence" value="ECO:0007669"/>
    <property type="project" value="TreeGrafter"/>
</dbReference>
<dbReference type="GO" id="GO:0032154">
    <property type="term" value="C:cleavage furrow"/>
    <property type="evidence" value="ECO:0007669"/>
    <property type="project" value="TreeGrafter"/>
</dbReference>
<organism evidence="1">
    <name type="scientific">Oikopleura dioica</name>
    <name type="common">Tunicate</name>
    <dbReference type="NCBI Taxonomy" id="34765"/>
    <lineage>
        <taxon>Eukaryota</taxon>
        <taxon>Metazoa</taxon>
        <taxon>Chordata</taxon>
        <taxon>Tunicata</taxon>
        <taxon>Appendicularia</taxon>
        <taxon>Copelata</taxon>
        <taxon>Oikopleuridae</taxon>
        <taxon>Oikopleura</taxon>
    </lineage>
</organism>
<reference evidence="1" key="1">
    <citation type="journal article" date="2010" name="Science">
        <title>Plasticity of animal genome architecture unmasked by rapid evolution of a pelagic tunicate.</title>
        <authorList>
            <person name="Denoeud F."/>
            <person name="Henriet S."/>
            <person name="Mungpakdee S."/>
            <person name="Aury J.M."/>
            <person name="Da Silva C."/>
            <person name="Brinkmann H."/>
            <person name="Mikhaleva J."/>
            <person name="Olsen L.C."/>
            <person name="Jubin C."/>
            <person name="Canestro C."/>
            <person name="Bouquet J.M."/>
            <person name="Danks G."/>
            <person name="Poulain J."/>
            <person name="Campsteijn C."/>
            <person name="Adamski M."/>
            <person name="Cross I."/>
            <person name="Yadetie F."/>
            <person name="Muffato M."/>
            <person name="Louis A."/>
            <person name="Butcher S."/>
            <person name="Tsagkogeorga G."/>
            <person name="Konrad A."/>
            <person name="Singh S."/>
            <person name="Jensen M.F."/>
            <person name="Cong E.H."/>
            <person name="Eikeseth-Otteraa H."/>
            <person name="Noel B."/>
            <person name="Anthouard V."/>
            <person name="Porcel B.M."/>
            <person name="Kachouri-Lafond R."/>
            <person name="Nishino A."/>
            <person name="Ugolini M."/>
            <person name="Chourrout P."/>
            <person name="Nishida H."/>
            <person name="Aasland R."/>
            <person name="Huzurbazar S."/>
            <person name="Westhof E."/>
            <person name="Delsuc F."/>
            <person name="Lehrach H."/>
            <person name="Reinhardt R."/>
            <person name="Weissenbach J."/>
            <person name="Roy S.W."/>
            <person name="Artiguenave F."/>
            <person name="Postlethwait J.H."/>
            <person name="Manak J.R."/>
            <person name="Thompson E.M."/>
            <person name="Jaillon O."/>
            <person name="Du Pasquier L."/>
            <person name="Boudinot P."/>
            <person name="Liberles D.A."/>
            <person name="Volff J.N."/>
            <person name="Philippe H."/>
            <person name="Lenhard B."/>
            <person name="Roest Crollius H."/>
            <person name="Wincker P."/>
            <person name="Chourrout D."/>
        </authorList>
    </citation>
    <scope>NUCLEOTIDE SEQUENCE [LARGE SCALE GENOMIC DNA]</scope>
</reference>
<dbReference type="Pfam" id="PF22586">
    <property type="entry name" value="ANCHR-like_BBOX"/>
    <property type="match status" value="1"/>
</dbReference>
<dbReference type="GO" id="GO:0009838">
    <property type="term" value="P:abscission"/>
    <property type="evidence" value="ECO:0007669"/>
    <property type="project" value="TreeGrafter"/>
</dbReference>
<evidence type="ECO:0000313" key="2">
    <source>
        <dbReference type="Proteomes" id="UP000001307"/>
    </source>
</evidence>
<evidence type="ECO:0000313" key="1">
    <source>
        <dbReference type="EMBL" id="CBY09667.1"/>
    </source>
</evidence>
<dbReference type="AlphaFoldDB" id="E4XG69"/>
<dbReference type="InterPro" id="IPR044553">
    <property type="entry name" value="Bbox1_ANCHR"/>
</dbReference>
<accession>E4XG69</accession>
<dbReference type="GO" id="GO:0044878">
    <property type="term" value="P:mitotic cytokinesis checkpoint signaling"/>
    <property type="evidence" value="ECO:0007669"/>
    <property type="project" value="TreeGrafter"/>
</dbReference>
<gene>
    <name evidence="1" type="ORF">GSOID_T00010477001</name>
</gene>
<dbReference type="PANTHER" id="PTHR46603">
    <property type="entry name" value="ABSCISSION/NOCUT CHECKPOINT REGULATOR"/>
    <property type="match status" value="1"/>
</dbReference>
<dbReference type="Proteomes" id="UP000001307">
    <property type="component" value="Unassembled WGS sequence"/>
</dbReference>
<dbReference type="CDD" id="cd19817">
    <property type="entry name" value="Bbox1_ANCHR-like"/>
    <property type="match status" value="1"/>
</dbReference>